<evidence type="ECO:0000256" key="10">
    <source>
        <dbReference type="SAM" id="Phobius"/>
    </source>
</evidence>
<comment type="subcellular location">
    <subcellularLocation>
        <location evidence="2">Mitochondrion inner membrane</location>
        <topology evidence="2">Multi-pass membrane protein</topology>
    </subcellularLocation>
</comment>
<feature type="transmembrane region" description="Helical" evidence="10">
    <location>
        <begin position="59"/>
        <end position="81"/>
    </location>
</feature>
<keyword evidence="8 10" id="KW-0472">Membrane</keyword>
<dbReference type="Pfam" id="PF14972">
    <property type="entry name" value="Mito_morph_reg"/>
    <property type="match status" value="2"/>
</dbReference>
<organism evidence="11 12">
    <name type="scientific">Fasciola hepatica</name>
    <name type="common">Liver fluke</name>
    <dbReference type="NCBI Taxonomy" id="6192"/>
    <lineage>
        <taxon>Eukaryota</taxon>
        <taxon>Metazoa</taxon>
        <taxon>Spiralia</taxon>
        <taxon>Lophotrochozoa</taxon>
        <taxon>Platyhelminthes</taxon>
        <taxon>Trematoda</taxon>
        <taxon>Digenea</taxon>
        <taxon>Plagiorchiida</taxon>
        <taxon>Echinostomata</taxon>
        <taxon>Echinostomatoidea</taxon>
        <taxon>Fasciolidae</taxon>
        <taxon>Fasciola</taxon>
    </lineage>
</organism>
<comment type="similarity">
    <text evidence="3">Belongs to the TMEM11 family.</text>
</comment>
<reference evidence="11" key="1">
    <citation type="submission" date="2019-03" db="EMBL/GenBank/DDBJ databases">
        <title>Improved annotation for the trematode Fasciola hepatica.</title>
        <authorList>
            <person name="Choi Y.-J."/>
            <person name="Martin J."/>
            <person name="Mitreva M."/>
        </authorList>
    </citation>
    <scope>NUCLEOTIDE SEQUENCE [LARGE SCALE GENOMIC DNA]</scope>
</reference>
<evidence type="ECO:0000313" key="12">
    <source>
        <dbReference type="Proteomes" id="UP000230066"/>
    </source>
</evidence>
<evidence type="ECO:0000256" key="9">
    <source>
        <dbReference type="SAM" id="MobiDB-lite"/>
    </source>
</evidence>
<evidence type="ECO:0000256" key="5">
    <source>
        <dbReference type="ARBA" id="ARBA00022792"/>
    </source>
</evidence>
<evidence type="ECO:0000256" key="4">
    <source>
        <dbReference type="ARBA" id="ARBA00022692"/>
    </source>
</evidence>
<comment type="caution">
    <text evidence="11">The sequence shown here is derived from an EMBL/GenBank/DDBJ whole genome shotgun (WGS) entry which is preliminary data.</text>
</comment>
<dbReference type="PANTHER" id="PTHR15099">
    <property type="entry name" value="PROTEIN PM1"/>
    <property type="match status" value="1"/>
</dbReference>
<protein>
    <submittedName>
        <fullName evidence="11">Transmembrane protein 11 mitochondrial</fullName>
    </submittedName>
</protein>
<gene>
    <name evidence="11" type="ORF">D915_009011</name>
</gene>
<dbReference type="InterPro" id="IPR026120">
    <property type="entry name" value="TMEM11"/>
</dbReference>
<feature type="region of interest" description="Disordered" evidence="9">
    <location>
        <begin position="170"/>
        <end position="206"/>
    </location>
</feature>
<accession>A0A4E0R1G9</accession>
<dbReference type="PANTHER" id="PTHR15099:SF2">
    <property type="entry name" value="TRANSMEMBRANE PROTEIN 11, MITOCHONDRIAL"/>
    <property type="match status" value="1"/>
</dbReference>
<dbReference type="GO" id="GO:0005743">
    <property type="term" value="C:mitochondrial inner membrane"/>
    <property type="evidence" value="ECO:0007669"/>
    <property type="project" value="UniProtKB-SubCell"/>
</dbReference>
<evidence type="ECO:0000256" key="3">
    <source>
        <dbReference type="ARBA" id="ARBA00006060"/>
    </source>
</evidence>
<comment type="function">
    <text evidence="1">Plays a role in mitochondrial morphogenesis.</text>
</comment>
<feature type="transmembrane region" description="Helical" evidence="10">
    <location>
        <begin position="119"/>
        <end position="141"/>
    </location>
</feature>
<dbReference type="Proteomes" id="UP000230066">
    <property type="component" value="Unassembled WGS sequence"/>
</dbReference>
<proteinExistence type="inferred from homology"/>
<evidence type="ECO:0000256" key="2">
    <source>
        <dbReference type="ARBA" id="ARBA00004448"/>
    </source>
</evidence>
<evidence type="ECO:0000256" key="8">
    <source>
        <dbReference type="ARBA" id="ARBA00023136"/>
    </source>
</evidence>
<sequence length="266" mass="29171">MTSAKRTYAVIRAVYDNHNSIDDFERELDFVLTRKVGMVIIEPETLGELTWRWIRTGNWLHKTAVVCGMSALATAGIGLTLNSVIMKSPHIIPFGLDSRWWWLTSTHSEAFLLNLTPRLLRMSLTVLSAISATAAGFYAVFWQWDPCCKYQVASSLAALPRGVTSVMHTNGHTPNGVSSCNAGNSSSPTWPNPRSSPNGSSTASNGLRSRPVIVENWAGSGGPPLRPVVLVHRDDGRRKFLHNSIALASTLVTGYVLYQWSRSSSS</sequence>
<dbReference type="AlphaFoldDB" id="A0A4E0R1G9"/>
<name>A0A4E0R1G9_FASHE</name>
<keyword evidence="4 10" id="KW-0812">Transmembrane</keyword>
<feature type="transmembrane region" description="Helical" evidence="10">
    <location>
        <begin position="240"/>
        <end position="258"/>
    </location>
</feature>
<evidence type="ECO:0000313" key="11">
    <source>
        <dbReference type="EMBL" id="THD20274.1"/>
    </source>
</evidence>
<evidence type="ECO:0000256" key="6">
    <source>
        <dbReference type="ARBA" id="ARBA00022989"/>
    </source>
</evidence>
<dbReference type="EMBL" id="JXXN02004873">
    <property type="protein sequence ID" value="THD20274.1"/>
    <property type="molecule type" value="Genomic_DNA"/>
</dbReference>
<keyword evidence="5" id="KW-0999">Mitochondrion inner membrane</keyword>
<evidence type="ECO:0000256" key="1">
    <source>
        <dbReference type="ARBA" id="ARBA00002812"/>
    </source>
</evidence>
<keyword evidence="7" id="KW-0496">Mitochondrion</keyword>
<dbReference type="GO" id="GO:0007007">
    <property type="term" value="P:inner mitochondrial membrane organization"/>
    <property type="evidence" value="ECO:0007669"/>
    <property type="project" value="TreeGrafter"/>
</dbReference>
<keyword evidence="12" id="KW-1185">Reference proteome</keyword>
<keyword evidence="6 10" id="KW-1133">Transmembrane helix</keyword>
<evidence type="ECO:0000256" key="7">
    <source>
        <dbReference type="ARBA" id="ARBA00023128"/>
    </source>
</evidence>